<organism evidence="1">
    <name type="scientific">Arundo donax</name>
    <name type="common">Giant reed</name>
    <name type="synonym">Donax arundinaceus</name>
    <dbReference type="NCBI Taxonomy" id="35708"/>
    <lineage>
        <taxon>Eukaryota</taxon>
        <taxon>Viridiplantae</taxon>
        <taxon>Streptophyta</taxon>
        <taxon>Embryophyta</taxon>
        <taxon>Tracheophyta</taxon>
        <taxon>Spermatophyta</taxon>
        <taxon>Magnoliopsida</taxon>
        <taxon>Liliopsida</taxon>
        <taxon>Poales</taxon>
        <taxon>Poaceae</taxon>
        <taxon>PACMAD clade</taxon>
        <taxon>Arundinoideae</taxon>
        <taxon>Arundineae</taxon>
        <taxon>Arundo</taxon>
    </lineage>
</organism>
<evidence type="ECO:0000313" key="1">
    <source>
        <dbReference type="EMBL" id="JAD61126.1"/>
    </source>
</evidence>
<name>A0A0A9BCU0_ARUDO</name>
<accession>A0A0A9BCU0</accession>
<reference evidence="1" key="1">
    <citation type="submission" date="2014-09" db="EMBL/GenBank/DDBJ databases">
        <authorList>
            <person name="Magalhaes I.L.F."/>
            <person name="Oliveira U."/>
            <person name="Santos F.R."/>
            <person name="Vidigal T.H.D.A."/>
            <person name="Brescovit A.D."/>
            <person name="Santos A.J."/>
        </authorList>
    </citation>
    <scope>NUCLEOTIDE SEQUENCE</scope>
    <source>
        <tissue evidence="1">Shoot tissue taken approximately 20 cm above the soil surface</tissue>
    </source>
</reference>
<proteinExistence type="predicted"/>
<dbReference type="AlphaFoldDB" id="A0A0A9BCU0"/>
<dbReference type="EMBL" id="GBRH01236769">
    <property type="protein sequence ID" value="JAD61126.1"/>
    <property type="molecule type" value="Transcribed_RNA"/>
</dbReference>
<sequence>MLICINYMLFVFTIMQINMKYQTSIDMSVCKYSSAGYLTNIK</sequence>
<protein>
    <submittedName>
        <fullName evidence="1">Uncharacterized protein</fullName>
    </submittedName>
</protein>
<reference evidence="1" key="2">
    <citation type="journal article" date="2015" name="Data Brief">
        <title>Shoot transcriptome of the giant reed, Arundo donax.</title>
        <authorList>
            <person name="Barrero R.A."/>
            <person name="Guerrero F.D."/>
            <person name="Moolhuijzen P."/>
            <person name="Goolsby J.A."/>
            <person name="Tidwell J."/>
            <person name="Bellgard S.E."/>
            <person name="Bellgard M.I."/>
        </authorList>
    </citation>
    <scope>NUCLEOTIDE SEQUENCE</scope>
    <source>
        <tissue evidence="1">Shoot tissue taken approximately 20 cm above the soil surface</tissue>
    </source>
</reference>